<dbReference type="InterPro" id="IPR000792">
    <property type="entry name" value="Tscrpt_reg_LuxR_C"/>
</dbReference>
<dbReference type="SUPFAM" id="SSF46894">
    <property type="entry name" value="C-terminal effector domain of the bipartite response regulators"/>
    <property type="match status" value="1"/>
</dbReference>
<feature type="domain" description="HTH luxR-type" evidence="2">
    <location>
        <begin position="123"/>
        <end position="180"/>
    </location>
</feature>
<dbReference type="Gene3D" id="1.10.10.10">
    <property type="entry name" value="Winged helix-like DNA-binding domain superfamily/Winged helix DNA-binding domain"/>
    <property type="match status" value="1"/>
</dbReference>
<reference evidence="3 4" key="2">
    <citation type="submission" date="2013-04" db="EMBL/GenBank/DDBJ databases">
        <title>Comparative genomics of 12 strains of Erwinia amylovora identifies a pan-genome with a large conserved core and provides insights into host specificity.</title>
        <authorList>
            <person name="Mann R.A."/>
            <person name="Smits T.H.M."/>
            <person name="Buehlmann A."/>
            <person name="Blom J."/>
            <person name="Goesmann A."/>
            <person name="Frey J.E."/>
            <person name="Plummer K.M."/>
            <person name="Beer S.V."/>
            <person name="Luck J."/>
            <person name="Duffy B."/>
            <person name="Rodoni B."/>
        </authorList>
    </citation>
    <scope>NUCLEOTIDE SEQUENCE [LARGE SCALE GENOMIC DNA]</scope>
    <source>
        <strain evidence="4">CFBP 1232</strain>
    </source>
</reference>
<dbReference type="SMART" id="SM00421">
    <property type="entry name" value="HTH_LUXR"/>
    <property type="match status" value="1"/>
</dbReference>
<sequence length="199" mass="22954">MHVISDCVYFELAVKKIISNESEMKVWCEKLIIIDMRYLSSPEEALKRVMTFSELFGSHFFVMVGDLSKISSESYDNNFIIDARLGMAEFVHQLRSLTQRKITLGQCTSWLTGLIHHKDNSQGITLTNMEKKIRALVFKNLSVANMASRLMLSNKTIYSHLNNMKNKYKAHSLNFLYLKIQNGESPQCSRVQNEFDNAE</sequence>
<accession>A0A831EV82</accession>
<dbReference type="GO" id="GO:0003677">
    <property type="term" value="F:DNA binding"/>
    <property type="evidence" value="ECO:0007669"/>
    <property type="project" value="UniProtKB-KW"/>
</dbReference>
<protein>
    <submittedName>
        <fullName evidence="3">Uncharacterized membrane protein yuaF</fullName>
    </submittedName>
</protein>
<evidence type="ECO:0000313" key="4">
    <source>
        <dbReference type="Proteomes" id="UP000013111"/>
    </source>
</evidence>
<dbReference type="GeneID" id="97604448"/>
<name>A0A831EV82_ERWAM</name>
<dbReference type="RefSeq" id="WP_004160907.1">
    <property type="nucleotide sequence ID" value="NZ_BAYW01000001.1"/>
</dbReference>
<evidence type="ECO:0000259" key="2">
    <source>
        <dbReference type="SMART" id="SM00421"/>
    </source>
</evidence>
<organism evidence="3 4">
    <name type="scientific">Erwinia amylovora NBRC 12687 = CFBP 1232</name>
    <dbReference type="NCBI Taxonomy" id="1219359"/>
    <lineage>
        <taxon>Bacteria</taxon>
        <taxon>Pseudomonadati</taxon>
        <taxon>Pseudomonadota</taxon>
        <taxon>Gammaproteobacteria</taxon>
        <taxon>Enterobacterales</taxon>
        <taxon>Erwiniaceae</taxon>
        <taxon>Erwinia</taxon>
    </lineage>
</organism>
<dbReference type="AlphaFoldDB" id="A0A831EV82"/>
<reference evidence="3 4" key="1">
    <citation type="submission" date="2012-11" db="EMBL/GenBank/DDBJ databases">
        <authorList>
            <person name="Linke B."/>
        </authorList>
    </citation>
    <scope>NUCLEOTIDE SEQUENCE [LARGE SCALE GENOMIC DNA]</scope>
    <source>
        <strain evidence="4">CFBP 1232</strain>
    </source>
</reference>
<dbReference type="EMBL" id="CAPB01000041">
    <property type="protein sequence ID" value="CCO95549.1"/>
    <property type="molecule type" value="Genomic_DNA"/>
</dbReference>
<dbReference type="InterPro" id="IPR016032">
    <property type="entry name" value="Sig_transdc_resp-reg_C-effctor"/>
</dbReference>
<keyword evidence="1" id="KW-0238">DNA-binding</keyword>
<proteinExistence type="predicted"/>
<dbReference type="GO" id="GO:0006355">
    <property type="term" value="P:regulation of DNA-templated transcription"/>
    <property type="evidence" value="ECO:0007669"/>
    <property type="project" value="InterPro"/>
</dbReference>
<dbReference type="InterPro" id="IPR036388">
    <property type="entry name" value="WH-like_DNA-bd_sf"/>
</dbReference>
<dbReference type="Pfam" id="PF00196">
    <property type="entry name" value="GerE"/>
    <property type="match status" value="1"/>
</dbReference>
<dbReference type="Proteomes" id="UP000013111">
    <property type="component" value="Unassembled WGS sequence"/>
</dbReference>
<evidence type="ECO:0000256" key="1">
    <source>
        <dbReference type="ARBA" id="ARBA00023125"/>
    </source>
</evidence>
<evidence type="ECO:0000313" key="3">
    <source>
        <dbReference type="EMBL" id="CCO95549.1"/>
    </source>
</evidence>
<comment type="caution">
    <text evidence="3">The sequence shown here is derived from an EMBL/GenBank/DDBJ whole genome shotgun (WGS) entry which is preliminary data.</text>
</comment>
<gene>
    <name evidence="3" type="ORF">BN437_3650</name>
</gene>